<dbReference type="HAMAP" id="MF_01043">
    <property type="entry name" value="PlsY"/>
    <property type="match status" value="1"/>
</dbReference>
<keyword evidence="7 10" id="KW-0472">Membrane</keyword>
<evidence type="ECO:0000256" key="8">
    <source>
        <dbReference type="ARBA" id="ARBA00023209"/>
    </source>
</evidence>
<comment type="similarity">
    <text evidence="10">Belongs to the PlsY family.</text>
</comment>
<feature type="transmembrane region" description="Helical" evidence="10">
    <location>
        <begin position="151"/>
        <end position="172"/>
    </location>
</feature>
<feature type="transmembrane region" description="Helical" evidence="10">
    <location>
        <begin position="76"/>
        <end position="97"/>
    </location>
</feature>
<evidence type="ECO:0000313" key="11">
    <source>
        <dbReference type="EMBL" id="KUO96947.1"/>
    </source>
</evidence>
<dbReference type="NCBIfam" id="TIGR00023">
    <property type="entry name" value="glycerol-3-phosphate 1-O-acyltransferase PlsY"/>
    <property type="match status" value="1"/>
</dbReference>
<keyword evidence="8 10" id="KW-0594">Phospholipid biosynthesis</keyword>
<evidence type="ECO:0000256" key="6">
    <source>
        <dbReference type="ARBA" id="ARBA00023098"/>
    </source>
</evidence>
<dbReference type="OrthoDB" id="9777124at2"/>
<accession>A0A101XSV3</accession>
<evidence type="ECO:0000313" key="12">
    <source>
        <dbReference type="Proteomes" id="UP000053557"/>
    </source>
</evidence>
<comment type="catalytic activity">
    <reaction evidence="10">
        <text>an acyl phosphate + sn-glycerol 3-phosphate = a 1-acyl-sn-glycero-3-phosphate + phosphate</text>
        <dbReference type="Rhea" id="RHEA:34075"/>
        <dbReference type="ChEBI" id="CHEBI:43474"/>
        <dbReference type="ChEBI" id="CHEBI:57597"/>
        <dbReference type="ChEBI" id="CHEBI:57970"/>
        <dbReference type="ChEBI" id="CHEBI:59918"/>
        <dbReference type="EC" id="2.3.1.275"/>
    </reaction>
</comment>
<comment type="subunit">
    <text evidence="10">Probably interacts with PlsX.</text>
</comment>
<dbReference type="SMART" id="SM01207">
    <property type="entry name" value="G3P_acyltransf"/>
    <property type="match status" value="1"/>
</dbReference>
<dbReference type="AlphaFoldDB" id="A0A101XSV3"/>
<evidence type="ECO:0000256" key="9">
    <source>
        <dbReference type="ARBA" id="ARBA00023264"/>
    </source>
</evidence>
<organism evidence="11 12">
    <name type="scientific">Ferroacidibacillus organovorans</name>
    <dbReference type="NCBI Taxonomy" id="1765683"/>
    <lineage>
        <taxon>Bacteria</taxon>
        <taxon>Bacillati</taxon>
        <taxon>Bacillota</taxon>
        <taxon>Bacilli</taxon>
        <taxon>Bacillales</taxon>
        <taxon>Alicyclobacillaceae</taxon>
        <taxon>Ferroacidibacillus</taxon>
    </lineage>
</organism>
<feature type="transmembrane region" description="Helical" evidence="10">
    <location>
        <begin position="48"/>
        <end position="70"/>
    </location>
</feature>
<keyword evidence="11" id="KW-0012">Acyltransferase</keyword>
<keyword evidence="9 10" id="KW-1208">Phospholipid metabolism</keyword>
<evidence type="ECO:0000256" key="3">
    <source>
        <dbReference type="ARBA" id="ARBA00022679"/>
    </source>
</evidence>
<evidence type="ECO:0000256" key="1">
    <source>
        <dbReference type="ARBA" id="ARBA00022475"/>
    </source>
</evidence>
<comment type="function">
    <text evidence="10">Catalyzes the transfer of an acyl group from acyl-phosphate (acyl-PO(4)) to glycerol-3-phosphate (G3P) to form lysophosphatidic acid (LPA). This enzyme utilizes acyl-phosphate as fatty acyl donor, but not acyl-CoA or acyl-ACP.</text>
</comment>
<keyword evidence="2 10" id="KW-0444">Lipid biosynthesis</keyword>
<dbReference type="EC" id="2.3.1.275" evidence="10"/>
<keyword evidence="1 10" id="KW-1003">Cell membrane</keyword>
<keyword evidence="4 10" id="KW-0812">Transmembrane</keyword>
<dbReference type="GO" id="GO:0043772">
    <property type="term" value="F:acyl-phosphate glycerol-3-phosphate acyltransferase activity"/>
    <property type="evidence" value="ECO:0007669"/>
    <property type="project" value="UniProtKB-UniRule"/>
</dbReference>
<comment type="caution">
    <text evidence="11">The sequence shown here is derived from an EMBL/GenBank/DDBJ whole genome shotgun (WGS) entry which is preliminary data.</text>
</comment>
<gene>
    <name evidence="10" type="primary">plsY</name>
    <name evidence="11" type="ORF">ATW55_08800</name>
</gene>
<dbReference type="GO" id="GO:0005886">
    <property type="term" value="C:plasma membrane"/>
    <property type="evidence" value="ECO:0007669"/>
    <property type="project" value="UniProtKB-SubCell"/>
</dbReference>
<dbReference type="PANTHER" id="PTHR30309:SF0">
    <property type="entry name" value="GLYCEROL-3-PHOSPHATE ACYLTRANSFERASE-RELATED"/>
    <property type="match status" value="1"/>
</dbReference>
<evidence type="ECO:0000256" key="7">
    <source>
        <dbReference type="ARBA" id="ARBA00023136"/>
    </source>
</evidence>
<name>A0A101XSV3_9BACL</name>
<dbReference type="UniPathway" id="UPA00085"/>
<dbReference type="Pfam" id="PF02660">
    <property type="entry name" value="G3P_acyltransf"/>
    <property type="match status" value="1"/>
</dbReference>
<dbReference type="EMBL" id="LPVJ01000009">
    <property type="protein sequence ID" value="KUO96947.1"/>
    <property type="molecule type" value="Genomic_DNA"/>
</dbReference>
<evidence type="ECO:0000256" key="2">
    <source>
        <dbReference type="ARBA" id="ARBA00022516"/>
    </source>
</evidence>
<keyword evidence="6 10" id="KW-0443">Lipid metabolism</keyword>
<protein>
    <recommendedName>
        <fullName evidence="10">Glycerol-3-phosphate acyltransferase</fullName>
    </recommendedName>
    <alternativeName>
        <fullName evidence="10">Acyl-PO4 G3P acyltransferase</fullName>
    </alternativeName>
    <alternativeName>
        <fullName evidence="10">Acyl-phosphate--glycerol-3-phosphate acyltransferase</fullName>
    </alternativeName>
    <alternativeName>
        <fullName evidence="10">G3P acyltransferase</fullName>
        <shortName evidence="10">GPAT</shortName>
        <ecNumber evidence="10">2.3.1.275</ecNumber>
    </alternativeName>
    <alternativeName>
        <fullName evidence="10">Lysophosphatidic acid synthase</fullName>
        <shortName evidence="10">LPA synthase</shortName>
    </alternativeName>
</protein>
<proteinExistence type="inferred from homology"/>
<dbReference type="Proteomes" id="UP000053557">
    <property type="component" value="Unassembled WGS sequence"/>
</dbReference>
<comment type="subcellular location">
    <subcellularLocation>
        <location evidence="10">Cell membrane</location>
        <topology evidence="10">Multi-pass membrane protein</topology>
    </subcellularLocation>
</comment>
<dbReference type="InterPro" id="IPR003811">
    <property type="entry name" value="G3P_acylTferase_PlsY"/>
</dbReference>
<keyword evidence="5 10" id="KW-1133">Transmembrane helix</keyword>
<reference evidence="11 12" key="1">
    <citation type="submission" date="2015-12" db="EMBL/GenBank/DDBJ databases">
        <title>Draft genome sequence of Acidibacillus ferrooxidans ITV001, isolated from a chalcopyrite acid mine drainage site in Brazil.</title>
        <authorList>
            <person name="Dall'Agnol H."/>
            <person name="Nancucheo I."/>
            <person name="Johnson B."/>
            <person name="Oliveira R."/>
            <person name="Leite L."/>
            <person name="Pylro V."/>
            <person name="Nunes G.L."/>
            <person name="Tzotzos G."/>
            <person name="Fernandes G.R."/>
            <person name="Dutra J."/>
            <person name="Orellana S.C."/>
            <person name="Oliveira G."/>
        </authorList>
    </citation>
    <scope>NUCLEOTIDE SEQUENCE [LARGE SCALE GENOMIC DNA]</scope>
    <source>
        <strain evidence="12">ITV01</strain>
    </source>
</reference>
<evidence type="ECO:0000256" key="4">
    <source>
        <dbReference type="ARBA" id="ARBA00022692"/>
    </source>
</evidence>
<keyword evidence="3 10" id="KW-0808">Transferase</keyword>
<feature type="transmembrane region" description="Helical" evidence="10">
    <location>
        <begin position="109"/>
        <end position="131"/>
    </location>
</feature>
<comment type="pathway">
    <text evidence="10">Lipid metabolism; phospholipid metabolism.</text>
</comment>
<sequence length="194" mass="20755">MSSIVAYLLGSVSSSYLLGRTLAGVDIRNHGSGNAGATNTLRVLGWRIAVFVLFIDILKGVFAIAFAHLIAGGSEVAMAFAGFFAIVGHNWPVFFGFRGGKGVATTIGVLLTLNALPALYAGLIAIALLLLLRYVSLASLLFVALTPIFQWILHANAAIILISFAIAVMTFIRHRTNIARLRAGQEHRLFSRTS</sequence>
<evidence type="ECO:0000256" key="10">
    <source>
        <dbReference type="HAMAP-Rule" id="MF_01043"/>
    </source>
</evidence>
<keyword evidence="12" id="KW-1185">Reference proteome</keyword>
<dbReference type="PANTHER" id="PTHR30309">
    <property type="entry name" value="INNER MEMBRANE PROTEIN YGIH"/>
    <property type="match status" value="1"/>
</dbReference>
<dbReference type="GO" id="GO:0008654">
    <property type="term" value="P:phospholipid biosynthetic process"/>
    <property type="evidence" value="ECO:0007669"/>
    <property type="project" value="UniProtKB-UniRule"/>
</dbReference>
<evidence type="ECO:0000256" key="5">
    <source>
        <dbReference type="ARBA" id="ARBA00022989"/>
    </source>
</evidence>